<dbReference type="InterPro" id="IPR025877">
    <property type="entry name" value="MobA-like_NTP_Trfase"/>
</dbReference>
<dbReference type="SUPFAM" id="SSF53448">
    <property type="entry name" value="Nucleotide-diphospho-sugar transferases"/>
    <property type="match status" value="1"/>
</dbReference>
<dbReference type="Gene3D" id="3.90.550.10">
    <property type="entry name" value="Spore Coat Polysaccharide Biosynthesis Protein SpsA, Chain A"/>
    <property type="match status" value="1"/>
</dbReference>
<name>A0A220UHN8_9GAMM</name>
<feature type="domain" description="MobA-like NTP transferase" evidence="4">
    <location>
        <begin position="8"/>
        <end position="75"/>
    </location>
</feature>
<dbReference type="Pfam" id="PF12804">
    <property type="entry name" value="NTP_transf_3"/>
    <property type="match status" value="1"/>
</dbReference>
<evidence type="ECO:0000313" key="5">
    <source>
        <dbReference type="EMBL" id="ASK67677.1"/>
    </source>
</evidence>
<dbReference type="AlphaFoldDB" id="A0A220UHN8"/>
<dbReference type="InterPro" id="IPR050065">
    <property type="entry name" value="GlmU-like"/>
</dbReference>
<evidence type="ECO:0000256" key="3">
    <source>
        <dbReference type="ARBA" id="ARBA00022842"/>
    </source>
</evidence>
<dbReference type="Proteomes" id="UP000198367">
    <property type="component" value="Chromosome"/>
</dbReference>
<keyword evidence="3" id="KW-0460">Magnesium</keyword>
<proteinExistence type="predicted"/>
<dbReference type="RefSeq" id="WP_089066762.1">
    <property type="nucleotide sequence ID" value="NZ_CP022358.1"/>
</dbReference>
<evidence type="ECO:0000313" key="6">
    <source>
        <dbReference type="Proteomes" id="UP000198367"/>
    </source>
</evidence>
<evidence type="ECO:0000256" key="2">
    <source>
        <dbReference type="ARBA" id="ARBA00022695"/>
    </source>
</evidence>
<dbReference type="PANTHER" id="PTHR43584:SF8">
    <property type="entry name" value="N-ACETYLMURAMATE ALPHA-1-PHOSPHATE URIDYLYLTRANSFERASE"/>
    <property type="match status" value="1"/>
</dbReference>
<keyword evidence="1" id="KW-0808">Transferase</keyword>
<gene>
    <name evidence="5" type="ORF">CF168_01725</name>
</gene>
<evidence type="ECO:0000259" key="4">
    <source>
        <dbReference type="Pfam" id="PF12804"/>
    </source>
</evidence>
<evidence type="ECO:0000256" key="1">
    <source>
        <dbReference type="ARBA" id="ARBA00022679"/>
    </source>
</evidence>
<reference evidence="5 6" key="1">
    <citation type="submission" date="2017-07" db="EMBL/GenBank/DDBJ databases">
        <title>Phenotypical and genomic characterization of a clinical isolate of Shewanella bicestrii sp. nov. producing an extended-spectrum beta-lactamase and a new oxacillinase variant.</title>
        <authorList>
            <person name="Jousset A.B."/>
            <person name="Bonnin R.A."/>
            <person name="Girlich D."/>
            <person name="Dabos L."/>
            <person name="Potron A."/>
            <person name="Dortet L."/>
            <person name="Glaser P."/>
            <person name="Naas T."/>
        </authorList>
    </citation>
    <scope>NUCLEOTIDE SEQUENCE [LARGE SCALE GENOMIC DNA]</scope>
    <source>
        <strain evidence="5 6">JAB-1</strain>
    </source>
</reference>
<dbReference type="EMBL" id="CP022358">
    <property type="protein sequence ID" value="ASK67677.1"/>
    <property type="molecule type" value="Genomic_DNA"/>
</dbReference>
<dbReference type="PANTHER" id="PTHR43584">
    <property type="entry name" value="NUCLEOTIDYL TRANSFERASE"/>
    <property type="match status" value="1"/>
</dbReference>
<keyword evidence="6" id="KW-1185">Reference proteome</keyword>
<dbReference type="InterPro" id="IPR029044">
    <property type="entry name" value="Nucleotide-diphossugar_trans"/>
</dbReference>
<keyword evidence="2" id="KW-0548">Nucleotidyltransferase</keyword>
<sequence length="293" mass="32111">MNTDLTLVIMAAGLGSRFGGDKQLASLGPAGEPMLVLSIQSAIRSGFKRAVLVIRPELEAELRELLIRFLPADFEYHFCYQSLTDLPAEAQLADVSHRLKPWGTAHALWCARDSVNGPMAVINADDFYGDSAFASLAKGLTARPNDWMMVAYPIALTLSEHGGVNRGLCQVEQGQLRSVAEWLNIQAQDHGFIGEGPEGLAPLPSQSLVSMTCWGFSPSIFDVIKRELIEFIEQQGQLPKSECYLPAVVQAGIEQGVPVFVDVASEPWLGVTYPQDTVWVKQKLMELLSDKTH</sequence>
<protein>
    <recommendedName>
        <fullName evidence="4">MobA-like NTP transferase domain-containing protein</fullName>
    </recommendedName>
</protein>
<accession>A0A220UHN8</accession>
<dbReference type="GO" id="GO:0016779">
    <property type="term" value="F:nucleotidyltransferase activity"/>
    <property type="evidence" value="ECO:0007669"/>
    <property type="project" value="UniProtKB-KW"/>
</dbReference>
<dbReference type="KEGG" id="sbj:CF168_01725"/>
<organism evidence="5 6">
    <name type="scientific">Shewanella bicestrii</name>
    <dbReference type="NCBI Taxonomy" id="2018305"/>
    <lineage>
        <taxon>Bacteria</taxon>
        <taxon>Pseudomonadati</taxon>
        <taxon>Pseudomonadota</taxon>
        <taxon>Gammaproteobacteria</taxon>
        <taxon>Alteromonadales</taxon>
        <taxon>Shewanellaceae</taxon>
        <taxon>Shewanella</taxon>
    </lineage>
</organism>